<sequence length="148" mass="16745">MDGDNDYDTDREDQTPSEDEAPGESQTPSESGDQTHPTTTVEMELTYKNIYITRLHKRIGKLRASLREAEVATTTLRDSGKEWRRAMRDQAQHTSENLDNKIMKERAILVVCALVWMIACAILLRGTPKVLGDEELTGLCVQHMLRGK</sequence>
<gene>
    <name evidence="3" type="ORF">TWF102_006976</name>
</gene>
<organism evidence="3 4">
    <name type="scientific">Orbilia oligospora</name>
    <name type="common">Nematode-trapping fungus</name>
    <name type="synonym">Arthrobotrys oligospora</name>
    <dbReference type="NCBI Taxonomy" id="2813651"/>
    <lineage>
        <taxon>Eukaryota</taxon>
        <taxon>Fungi</taxon>
        <taxon>Dikarya</taxon>
        <taxon>Ascomycota</taxon>
        <taxon>Pezizomycotina</taxon>
        <taxon>Orbiliomycetes</taxon>
        <taxon>Orbiliales</taxon>
        <taxon>Orbiliaceae</taxon>
        <taxon>Orbilia</taxon>
    </lineage>
</organism>
<comment type="caution">
    <text evidence="3">The sequence shown here is derived from an EMBL/GenBank/DDBJ whole genome shotgun (WGS) entry which is preliminary data.</text>
</comment>
<keyword evidence="2" id="KW-0812">Transmembrane</keyword>
<evidence type="ECO:0000313" key="3">
    <source>
        <dbReference type="EMBL" id="KAF3111303.1"/>
    </source>
</evidence>
<dbReference type="EMBL" id="WIQW01000004">
    <property type="protein sequence ID" value="KAF3111303.1"/>
    <property type="molecule type" value="Genomic_DNA"/>
</dbReference>
<keyword evidence="2" id="KW-1133">Transmembrane helix</keyword>
<evidence type="ECO:0000313" key="4">
    <source>
        <dbReference type="Proteomes" id="UP000475325"/>
    </source>
</evidence>
<feature type="transmembrane region" description="Helical" evidence="2">
    <location>
        <begin position="107"/>
        <end position="124"/>
    </location>
</feature>
<proteinExistence type="predicted"/>
<feature type="region of interest" description="Disordered" evidence="1">
    <location>
        <begin position="1"/>
        <end position="40"/>
    </location>
</feature>
<evidence type="ECO:0000256" key="2">
    <source>
        <dbReference type="SAM" id="Phobius"/>
    </source>
</evidence>
<evidence type="ECO:0000256" key="1">
    <source>
        <dbReference type="SAM" id="MobiDB-lite"/>
    </source>
</evidence>
<protein>
    <submittedName>
        <fullName evidence="3">Uncharacterized protein</fullName>
    </submittedName>
</protein>
<feature type="compositionally biased region" description="Polar residues" evidence="1">
    <location>
        <begin position="24"/>
        <end position="40"/>
    </location>
</feature>
<dbReference type="Proteomes" id="UP000475325">
    <property type="component" value="Unassembled WGS sequence"/>
</dbReference>
<name>A0A7C8NX58_ORBOL</name>
<dbReference type="AlphaFoldDB" id="A0A7C8NX58"/>
<accession>A0A7C8NX58</accession>
<feature type="compositionally biased region" description="Acidic residues" evidence="1">
    <location>
        <begin position="1"/>
        <end position="22"/>
    </location>
</feature>
<reference evidence="3 4" key="1">
    <citation type="submission" date="2019-06" db="EMBL/GenBank/DDBJ databases">
        <authorList>
            <person name="Palmer J.M."/>
        </authorList>
    </citation>
    <scope>NUCLEOTIDE SEQUENCE [LARGE SCALE GENOMIC DNA]</scope>
    <source>
        <strain evidence="3 4">TWF102</strain>
    </source>
</reference>
<keyword evidence="2" id="KW-0472">Membrane</keyword>